<dbReference type="SUPFAM" id="SSF53850">
    <property type="entry name" value="Periplasmic binding protein-like II"/>
    <property type="match status" value="1"/>
</dbReference>
<evidence type="ECO:0000256" key="2">
    <source>
        <dbReference type="ARBA" id="ARBA00023015"/>
    </source>
</evidence>
<dbReference type="InterPro" id="IPR036388">
    <property type="entry name" value="WH-like_DNA-bd_sf"/>
</dbReference>
<name>A0A238K1Q9_9RHOB</name>
<dbReference type="SUPFAM" id="SSF46785">
    <property type="entry name" value="Winged helix' DNA-binding domain"/>
    <property type="match status" value="1"/>
</dbReference>
<organism evidence="6 7">
    <name type="scientific">Ruegeria arenilitoris</name>
    <dbReference type="NCBI Taxonomy" id="1173585"/>
    <lineage>
        <taxon>Bacteria</taxon>
        <taxon>Pseudomonadati</taxon>
        <taxon>Pseudomonadota</taxon>
        <taxon>Alphaproteobacteria</taxon>
        <taxon>Rhodobacterales</taxon>
        <taxon>Roseobacteraceae</taxon>
        <taxon>Ruegeria</taxon>
    </lineage>
</organism>
<dbReference type="EMBL" id="FXYG01000001">
    <property type="protein sequence ID" value="SMX35886.1"/>
    <property type="molecule type" value="Genomic_DNA"/>
</dbReference>
<evidence type="ECO:0000313" key="7">
    <source>
        <dbReference type="Proteomes" id="UP000202485"/>
    </source>
</evidence>
<accession>A0A238K1Q9</accession>
<keyword evidence="3" id="KW-0238">DNA-binding</keyword>
<dbReference type="OrthoDB" id="3252676at2"/>
<evidence type="ECO:0000259" key="5">
    <source>
        <dbReference type="PROSITE" id="PS50931"/>
    </source>
</evidence>
<protein>
    <submittedName>
        <fullName evidence="6">Putative hydrogen peroxide-inducible genes activator</fullName>
    </submittedName>
</protein>
<dbReference type="AlphaFoldDB" id="A0A238K1Q9"/>
<proteinExistence type="inferred from homology"/>
<sequence>MSLKLEMLRCFCTVAQSGNLAEAASRLGRTQSAVSMTLKQFEEHLGKRLFLGERKNQLSPLGAEVFALAQNQVRQFDDTVQSIEALAKASQGLIRIVSVPSVAALLFPSVLDHLSSAFPGLKIELRDTDTRQVLDSLAEGRADVGIASGHHPLNGIRAEPLFQDRFGLVAAADHALITAHEPPTLNKVAAKGFVHNSLCKLIENPGFEDVIAGSAITVHNTHSLIAMVATGRWVTILPETVARFLPENTAFRPIEDLSDVRDVYLYTRERTQFPEVAEECRRHILNWPRD</sequence>
<keyword evidence="2" id="KW-0805">Transcription regulation</keyword>
<dbReference type="GO" id="GO:0003677">
    <property type="term" value="F:DNA binding"/>
    <property type="evidence" value="ECO:0007669"/>
    <property type="project" value="UniProtKB-KW"/>
</dbReference>
<keyword evidence="7" id="KW-1185">Reference proteome</keyword>
<evidence type="ECO:0000256" key="4">
    <source>
        <dbReference type="ARBA" id="ARBA00023163"/>
    </source>
</evidence>
<dbReference type="Proteomes" id="UP000202485">
    <property type="component" value="Unassembled WGS sequence"/>
</dbReference>
<dbReference type="Pfam" id="PF03466">
    <property type="entry name" value="LysR_substrate"/>
    <property type="match status" value="1"/>
</dbReference>
<keyword evidence="4" id="KW-0804">Transcription</keyword>
<dbReference type="InterPro" id="IPR000847">
    <property type="entry name" value="LysR_HTH_N"/>
</dbReference>
<comment type="similarity">
    <text evidence="1">Belongs to the LysR transcriptional regulatory family.</text>
</comment>
<gene>
    <name evidence="6" type="primary">oxyR_3</name>
    <name evidence="6" type="ORF">RUA8715_01213</name>
</gene>
<dbReference type="GO" id="GO:0005829">
    <property type="term" value="C:cytosol"/>
    <property type="evidence" value="ECO:0007669"/>
    <property type="project" value="TreeGrafter"/>
</dbReference>
<dbReference type="PROSITE" id="PS50931">
    <property type="entry name" value="HTH_LYSR"/>
    <property type="match status" value="1"/>
</dbReference>
<evidence type="ECO:0000256" key="1">
    <source>
        <dbReference type="ARBA" id="ARBA00009437"/>
    </source>
</evidence>
<dbReference type="InterPro" id="IPR036390">
    <property type="entry name" value="WH_DNA-bd_sf"/>
</dbReference>
<feature type="domain" description="HTH lysR-type" evidence="5">
    <location>
        <begin position="1"/>
        <end position="61"/>
    </location>
</feature>
<dbReference type="GO" id="GO:0003700">
    <property type="term" value="F:DNA-binding transcription factor activity"/>
    <property type="evidence" value="ECO:0007669"/>
    <property type="project" value="InterPro"/>
</dbReference>
<dbReference type="Pfam" id="PF00126">
    <property type="entry name" value="HTH_1"/>
    <property type="match status" value="1"/>
</dbReference>
<evidence type="ECO:0000256" key="3">
    <source>
        <dbReference type="ARBA" id="ARBA00023125"/>
    </source>
</evidence>
<dbReference type="InterPro" id="IPR005119">
    <property type="entry name" value="LysR_subst-bd"/>
</dbReference>
<evidence type="ECO:0000313" key="6">
    <source>
        <dbReference type="EMBL" id="SMX35886.1"/>
    </source>
</evidence>
<dbReference type="InterPro" id="IPR050950">
    <property type="entry name" value="HTH-type_LysR_regulators"/>
</dbReference>
<dbReference type="PANTHER" id="PTHR30419">
    <property type="entry name" value="HTH-TYPE TRANSCRIPTIONAL REGULATOR YBHD"/>
    <property type="match status" value="1"/>
</dbReference>
<dbReference type="Gene3D" id="3.40.190.10">
    <property type="entry name" value="Periplasmic binding protein-like II"/>
    <property type="match status" value="2"/>
</dbReference>
<dbReference type="Gene3D" id="1.10.10.10">
    <property type="entry name" value="Winged helix-like DNA-binding domain superfamily/Winged helix DNA-binding domain"/>
    <property type="match status" value="1"/>
</dbReference>
<reference evidence="7" key="1">
    <citation type="submission" date="2017-05" db="EMBL/GenBank/DDBJ databases">
        <authorList>
            <person name="Rodrigo-Torres L."/>
            <person name="Arahal R. D."/>
            <person name="Lucena T."/>
        </authorList>
    </citation>
    <scope>NUCLEOTIDE SEQUENCE [LARGE SCALE GENOMIC DNA]</scope>
    <source>
        <strain evidence="7">CECT 8715</strain>
    </source>
</reference>
<dbReference type="PANTHER" id="PTHR30419:SF2">
    <property type="entry name" value="LYSR FAMILY TRANSCRIPTIONAL REGULATOR"/>
    <property type="match status" value="1"/>
</dbReference>